<evidence type="ECO:0000313" key="3">
    <source>
        <dbReference type="Proteomes" id="UP001054837"/>
    </source>
</evidence>
<dbReference type="Proteomes" id="UP001054837">
    <property type="component" value="Unassembled WGS sequence"/>
</dbReference>
<evidence type="ECO:0000313" key="2">
    <source>
        <dbReference type="EMBL" id="GIY18082.1"/>
    </source>
</evidence>
<keyword evidence="3" id="KW-1185">Reference proteome</keyword>
<organism evidence="2 3">
    <name type="scientific">Caerostris darwini</name>
    <dbReference type="NCBI Taxonomy" id="1538125"/>
    <lineage>
        <taxon>Eukaryota</taxon>
        <taxon>Metazoa</taxon>
        <taxon>Ecdysozoa</taxon>
        <taxon>Arthropoda</taxon>
        <taxon>Chelicerata</taxon>
        <taxon>Arachnida</taxon>
        <taxon>Araneae</taxon>
        <taxon>Araneomorphae</taxon>
        <taxon>Entelegynae</taxon>
        <taxon>Araneoidea</taxon>
        <taxon>Araneidae</taxon>
        <taxon>Caerostris</taxon>
    </lineage>
</organism>
<gene>
    <name evidence="2" type="ORF">CDAR_286851</name>
</gene>
<name>A0AAV4R9L2_9ARAC</name>
<keyword evidence="1" id="KW-0472">Membrane</keyword>
<accession>A0AAV4R9L2</accession>
<protein>
    <submittedName>
        <fullName evidence="2">Uncharacterized protein</fullName>
    </submittedName>
</protein>
<reference evidence="2 3" key="1">
    <citation type="submission" date="2021-06" db="EMBL/GenBank/DDBJ databases">
        <title>Caerostris darwini draft genome.</title>
        <authorList>
            <person name="Kono N."/>
            <person name="Arakawa K."/>
        </authorList>
    </citation>
    <scope>NUCLEOTIDE SEQUENCE [LARGE SCALE GENOMIC DNA]</scope>
</reference>
<comment type="caution">
    <text evidence="2">The sequence shown here is derived from an EMBL/GenBank/DDBJ whole genome shotgun (WGS) entry which is preliminary data.</text>
</comment>
<proteinExistence type="predicted"/>
<keyword evidence="1" id="KW-1133">Transmembrane helix</keyword>
<dbReference type="EMBL" id="BPLQ01005865">
    <property type="protein sequence ID" value="GIY18082.1"/>
    <property type="molecule type" value="Genomic_DNA"/>
</dbReference>
<dbReference type="AlphaFoldDB" id="A0AAV4R9L2"/>
<evidence type="ECO:0000256" key="1">
    <source>
        <dbReference type="SAM" id="Phobius"/>
    </source>
</evidence>
<sequence length="102" mass="11815">MKRSSSCRSSVRERIAFYWSVFSAGVFLGFVSGAIVLRRVEFVTALRTLYRFQQRTSAIERVRSIKKLDNRKDNIFTDSINNGSKLKKRYLTLFAIVSLIDI</sequence>
<keyword evidence="1" id="KW-0812">Transmembrane</keyword>
<feature type="transmembrane region" description="Helical" evidence="1">
    <location>
        <begin position="15"/>
        <end position="37"/>
    </location>
</feature>